<feature type="domain" description="GmrSD restriction endonucleases C-terminal" evidence="2">
    <location>
        <begin position="441"/>
        <end position="590"/>
    </location>
</feature>
<dbReference type="PANTHER" id="PTHR35149:SF1">
    <property type="entry name" value="DUF5655 DOMAIN-CONTAINING PROTEIN"/>
    <property type="match status" value="1"/>
</dbReference>
<dbReference type="Pfam" id="PF07510">
    <property type="entry name" value="GmrSD_C"/>
    <property type="match status" value="1"/>
</dbReference>
<protein>
    <submittedName>
        <fullName evidence="3">DUF262 domain-containing protein</fullName>
    </submittedName>
</protein>
<keyword evidence="4" id="KW-1185">Reference proteome</keyword>
<evidence type="ECO:0000259" key="2">
    <source>
        <dbReference type="Pfam" id="PF07510"/>
    </source>
</evidence>
<accession>A0A4Q9GR11</accession>
<dbReference type="InterPro" id="IPR004919">
    <property type="entry name" value="GmrSD_N"/>
</dbReference>
<feature type="domain" description="GmrSD restriction endonucleases N-terminal" evidence="1">
    <location>
        <begin position="14"/>
        <end position="238"/>
    </location>
</feature>
<name>A0A4Q9GR11_9MICO</name>
<dbReference type="PANTHER" id="PTHR35149">
    <property type="entry name" value="SLL5132 PROTEIN"/>
    <property type="match status" value="1"/>
</dbReference>
<evidence type="ECO:0000313" key="4">
    <source>
        <dbReference type="Proteomes" id="UP000294194"/>
    </source>
</evidence>
<proteinExistence type="predicted"/>
<reference evidence="4" key="1">
    <citation type="submission" date="2019-02" db="EMBL/GenBank/DDBJ databases">
        <title>Glaciihabitans arcticus sp. nov., a psychrotolerant bacterium isolated from polar soil.</title>
        <authorList>
            <person name="Dahal R.H."/>
        </authorList>
    </citation>
    <scope>NUCLEOTIDE SEQUENCE [LARGE SCALE GENOMIC DNA]</scope>
    <source>
        <strain evidence="4">RP-3-7</strain>
    </source>
</reference>
<evidence type="ECO:0000313" key="3">
    <source>
        <dbReference type="EMBL" id="TBN56474.1"/>
    </source>
</evidence>
<dbReference type="InterPro" id="IPR011089">
    <property type="entry name" value="GmrSD_C"/>
</dbReference>
<dbReference type="Pfam" id="PF03235">
    <property type="entry name" value="GmrSD_N"/>
    <property type="match status" value="1"/>
</dbReference>
<dbReference type="Proteomes" id="UP000294194">
    <property type="component" value="Unassembled WGS sequence"/>
</dbReference>
<dbReference type="AlphaFoldDB" id="A0A4Q9GR11"/>
<sequence>MLTQVRTPRDIFFMPQRLLVPLFQRPYVWSEEAQWQPLWDDIRRLVERRIDGDQNATHFLGAVVLQQQANHVGALAVRTVIDGQQRLTTLQLLLDAVHGQFENRGFDGLARQIADLVENAEHFREQPEDRYKVWPTNRDRGAFNEVMSAANPVDYSALGVTDSRMIKAHRYFSSVVGEWLDTDDAAHRASHLAVVITGQLQLVAIELQYDEDAQEIFETLNARGTPLTPADLIKNFVFQRLDASPDATELAYRNNWAEFETPFWEQDVQTGRVTYSRSSLFLNQWLIATTFENVAAREVFSQFKRFVIEGDVQMTELLPRIREAADKYGDMVRKAADRTSPLSRLELFVYRTGNLESEIVKPLLIWLDAPAQVDVPVGQVHKTLDVVESWLVRRALVRAKSQGTNNLLVDFLGHLNEQPHATIGDAAEEYFARQTGPVSFWPDDAEVRRELSSLQIYRRLRRGRLRMILEAAEDHARGWTGTNPKHEQPVIREVCTVEHVMPQDWRKHWSNGVSPEQETERDRLVQTLGNLTLITQSLNSQVSNGPWLGDKGKRAGLNANTSLLITRAIVDGSPESWTEVDIQRRTEALISSILEIWPVPNGHVTASAQHVERARSRVEVADLVRAGLVPVGTTLHARPASHAGKTCMVSDDGRLFIDDVPYMTLSGAARAVTGSQSEAGWWFWLTQANGDRSMVDVRREYLEGFEDVTDSVVEEEEED</sequence>
<organism evidence="3 4">
    <name type="scientific">Glaciihabitans arcticus</name>
    <dbReference type="NCBI Taxonomy" id="2668039"/>
    <lineage>
        <taxon>Bacteria</taxon>
        <taxon>Bacillati</taxon>
        <taxon>Actinomycetota</taxon>
        <taxon>Actinomycetes</taxon>
        <taxon>Micrococcales</taxon>
        <taxon>Microbacteriaceae</taxon>
        <taxon>Glaciihabitans</taxon>
    </lineage>
</organism>
<comment type="caution">
    <text evidence="3">The sequence shown here is derived from an EMBL/GenBank/DDBJ whole genome shotgun (WGS) entry which is preliminary data.</text>
</comment>
<evidence type="ECO:0000259" key="1">
    <source>
        <dbReference type="Pfam" id="PF03235"/>
    </source>
</evidence>
<gene>
    <name evidence="3" type="ORF">EYE40_03145</name>
</gene>
<dbReference type="EMBL" id="SISG01000001">
    <property type="protein sequence ID" value="TBN56474.1"/>
    <property type="molecule type" value="Genomic_DNA"/>
</dbReference>